<proteinExistence type="predicted"/>
<name>A0A5J6MUT2_9PROT</name>
<reference evidence="1 2" key="1">
    <citation type="submission" date="2019-08" db="EMBL/GenBank/DDBJ databases">
        <title>Hyperibacter terrae gen. nov., sp. nov. and Hyperibacter viscosus sp. nov., two new members in the family Rhodospirillaceae isolated from the rhizosphere of Hypericum perforatum.</title>
        <authorList>
            <person name="Noviana Z."/>
        </authorList>
    </citation>
    <scope>NUCLEOTIDE SEQUENCE [LARGE SCALE GENOMIC DNA]</scope>
    <source>
        <strain evidence="1 2">R5959</strain>
    </source>
</reference>
<dbReference type="AlphaFoldDB" id="A0A5J6MUT2"/>
<gene>
    <name evidence="1" type="ORF">FRZ61_04220</name>
</gene>
<protein>
    <recommendedName>
        <fullName evidence="3">WGR domain-containing protein</fullName>
    </recommendedName>
</protein>
<evidence type="ECO:0000313" key="1">
    <source>
        <dbReference type="EMBL" id="QEX20505.1"/>
    </source>
</evidence>
<keyword evidence="2" id="KW-1185">Reference proteome</keyword>
<dbReference type="OrthoDB" id="9800974at2"/>
<dbReference type="KEGG" id="hadh:FRZ61_04220"/>
<sequence>MVELMIEQWSQPDGSLRYLWSVWQGGKRIGMGEGAVKADAAERAGRDWCLQTVGQPPDRVTRL</sequence>
<dbReference type="EMBL" id="CP042582">
    <property type="protein sequence ID" value="QEX20505.1"/>
    <property type="molecule type" value="Genomic_DNA"/>
</dbReference>
<dbReference type="RefSeq" id="WP_151114733.1">
    <property type="nucleotide sequence ID" value="NZ_CP042582.1"/>
</dbReference>
<dbReference type="Proteomes" id="UP000325797">
    <property type="component" value="Chromosome"/>
</dbReference>
<evidence type="ECO:0008006" key="3">
    <source>
        <dbReference type="Google" id="ProtNLM"/>
    </source>
</evidence>
<organism evidence="1 2">
    <name type="scientific">Hypericibacter adhaerens</name>
    <dbReference type="NCBI Taxonomy" id="2602016"/>
    <lineage>
        <taxon>Bacteria</taxon>
        <taxon>Pseudomonadati</taxon>
        <taxon>Pseudomonadota</taxon>
        <taxon>Alphaproteobacteria</taxon>
        <taxon>Rhodospirillales</taxon>
        <taxon>Dongiaceae</taxon>
        <taxon>Hypericibacter</taxon>
    </lineage>
</organism>
<evidence type="ECO:0000313" key="2">
    <source>
        <dbReference type="Proteomes" id="UP000325797"/>
    </source>
</evidence>
<accession>A0A5J6MUT2</accession>